<evidence type="ECO:0000256" key="1">
    <source>
        <dbReference type="ARBA" id="ARBA00000382"/>
    </source>
</evidence>
<dbReference type="SUPFAM" id="SSF51445">
    <property type="entry name" value="(Trans)glycosidases"/>
    <property type="match status" value="1"/>
</dbReference>
<evidence type="ECO:0000256" key="13">
    <source>
        <dbReference type="ARBA" id="ARBA00023277"/>
    </source>
</evidence>
<evidence type="ECO:0000256" key="18">
    <source>
        <dbReference type="ARBA" id="ARBA00043078"/>
    </source>
</evidence>
<evidence type="ECO:0000256" key="8">
    <source>
        <dbReference type="ARBA" id="ARBA00022525"/>
    </source>
</evidence>
<accession>A0A9P6Q008</accession>
<keyword evidence="6" id="KW-1003">Cell membrane</keyword>
<keyword evidence="13" id="KW-0119">Carbohydrate metabolism</keyword>
<comment type="function">
    <text evidence="16">Glucanases play a role in cell expansion during growth, in cell-cell fusion during mating, and in spore release during sporulation. This enzyme may be involved in beta-glucan degradation. Active on laminarin and lichenan.</text>
</comment>
<dbReference type="AlphaFoldDB" id="A0A9P6Q008"/>
<evidence type="ECO:0000256" key="2">
    <source>
        <dbReference type="ARBA" id="ARBA00004191"/>
    </source>
</evidence>
<evidence type="ECO:0000256" key="11">
    <source>
        <dbReference type="ARBA" id="ARBA00023136"/>
    </source>
</evidence>
<evidence type="ECO:0000256" key="5">
    <source>
        <dbReference type="ARBA" id="ARBA00012780"/>
    </source>
</evidence>
<keyword evidence="22" id="KW-1185">Reference proteome</keyword>
<dbReference type="GO" id="GO:0009277">
    <property type="term" value="C:fungal-type cell wall"/>
    <property type="evidence" value="ECO:0007669"/>
    <property type="project" value="TreeGrafter"/>
</dbReference>
<evidence type="ECO:0000313" key="22">
    <source>
        <dbReference type="Proteomes" id="UP000726737"/>
    </source>
</evidence>
<comment type="caution">
    <text evidence="21">The sequence shown here is derived from an EMBL/GenBank/DDBJ whole genome shotgun (WGS) entry which is preliminary data.</text>
</comment>
<feature type="region of interest" description="Disordered" evidence="20">
    <location>
        <begin position="1"/>
        <end position="21"/>
    </location>
</feature>
<dbReference type="Gene3D" id="3.20.20.80">
    <property type="entry name" value="Glycosidases"/>
    <property type="match status" value="1"/>
</dbReference>
<organism evidence="21 22">
    <name type="scientific">Mortierella polycephala</name>
    <dbReference type="NCBI Taxonomy" id="41804"/>
    <lineage>
        <taxon>Eukaryota</taxon>
        <taxon>Fungi</taxon>
        <taxon>Fungi incertae sedis</taxon>
        <taxon>Mucoromycota</taxon>
        <taxon>Mortierellomycotina</taxon>
        <taxon>Mortierellomycetes</taxon>
        <taxon>Mortierellales</taxon>
        <taxon>Mortierellaceae</taxon>
        <taxon>Mortierella</taxon>
    </lineage>
</organism>
<dbReference type="OrthoDB" id="77201at2759"/>
<keyword evidence="9" id="KW-0732">Signal</keyword>
<keyword evidence="10" id="KW-0378">Hydrolase</keyword>
<comment type="catalytic activity">
    <reaction evidence="1">
        <text>Hydrolysis of (1-&gt;3)-beta-D-glucosidic linkages in (1-&gt;3)-beta-D-glucans.</text>
        <dbReference type="EC" id="3.2.1.39"/>
    </reaction>
</comment>
<evidence type="ECO:0000256" key="10">
    <source>
        <dbReference type="ARBA" id="ARBA00022801"/>
    </source>
</evidence>
<name>A0A9P6Q008_9FUNG</name>
<sequence length="571" mass="63389">MDPRLHPPDLEQQQQKPYNDHNIETLTPDEHLDASLLRTQHYMQHQGIVQNQIITTFQPEHHGVLDIQQKADYSAVSQQCPSAAHPSMQAHGGVDVSAQYVTEISQGEMEIPVPSSSIITVPPPITLTRFSCNSSTFGSVFKRKQHRRRSSSVVGWDSDDDGELDRATAQAGTILAFTFKEQILHRVVSQPSSRSRKGGARGGEEDGNGGLAGETHQQRERSIESKFHVNKTITLDPRLHKVFYGIDYTPQGSQEPDCKVDLGHVIEDIKILSQLTNRIRLYGMACHQSDIALMAIEYLELPDMQIILTLWVDHNKESWEKQARAFWSLIDRDLAISTSDIHSPVSGEQVRAAVADGPTGLFKASSRIIGISVGNEVLFRNEGQSMGKLHVAVSVLVGYMSEIRRGLAERANYAAASADPTVVALARQLGEIPIFSSDLGRNAYQIVDHVDWVMSNIHPFFAYTSADQAAGWAFSNFMEETVQAAAGKPAAISEIGWPSGPSSANLGSAVPSIENLQMFLDRWLCQANKRNIPYYYFEAFDEPWKASIDTRESQWGLLTVDRRLKVSIPTC</sequence>
<evidence type="ECO:0000256" key="20">
    <source>
        <dbReference type="SAM" id="MobiDB-lite"/>
    </source>
</evidence>
<dbReference type="GO" id="GO:0005576">
    <property type="term" value="C:extracellular region"/>
    <property type="evidence" value="ECO:0007669"/>
    <property type="project" value="TreeGrafter"/>
</dbReference>
<dbReference type="GO" id="GO:0071555">
    <property type="term" value="P:cell wall organization"/>
    <property type="evidence" value="ECO:0007669"/>
    <property type="project" value="UniProtKB-KW"/>
</dbReference>
<evidence type="ECO:0000256" key="12">
    <source>
        <dbReference type="ARBA" id="ARBA00023180"/>
    </source>
</evidence>
<dbReference type="Pfam" id="PF00332">
    <property type="entry name" value="Glyco_hydro_17"/>
    <property type="match status" value="1"/>
</dbReference>
<keyword evidence="11" id="KW-0472">Membrane</keyword>
<dbReference type="InterPro" id="IPR050732">
    <property type="entry name" value="Beta-glucan_modifiers"/>
</dbReference>
<keyword evidence="14" id="KW-0961">Cell wall biogenesis/degradation</keyword>
<dbReference type="EC" id="3.2.1.39" evidence="5"/>
<feature type="region of interest" description="Disordered" evidence="20">
    <location>
        <begin position="188"/>
        <end position="223"/>
    </location>
</feature>
<dbReference type="GO" id="GO:0005886">
    <property type="term" value="C:plasma membrane"/>
    <property type="evidence" value="ECO:0007669"/>
    <property type="project" value="UniProtKB-SubCell"/>
</dbReference>
<evidence type="ECO:0000256" key="7">
    <source>
        <dbReference type="ARBA" id="ARBA00022512"/>
    </source>
</evidence>
<proteinExistence type="inferred from homology"/>
<evidence type="ECO:0000256" key="19">
    <source>
        <dbReference type="RuleBase" id="RU004335"/>
    </source>
</evidence>
<comment type="subcellular location">
    <subcellularLocation>
        <location evidence="3">Cell membrane</location>
        <topology evidence="3">Single-pass type II membrane protein</topology>
    </subcellularLocation>
    <subcellularLocation>
        <location evidence="2">Secreted</location>
        <location evidence="2">Cell wall</location>
    </subcellularLocation>
</comment>
<evidence type="ECO:0000256" key="16">
    <source>
        <dbReference type="ARBA" id="ARBA00037649"/>
    </source>
</evidence>
<dbReference type="PANTHER" id="PTHR16631">
    <property type="entry name" value="GLUCAN 1,3-BETA-GLUCOSIDASE"/>
    <property type="match status" value="1"/>
</dbReference>
<dbReference type="GO" id="GO:0000272">
    <property type="term" value="P:polysaccharide catabolic process"/>
    <property type="evidence" value="ECO:0007669"/>
    <property type="project" value="UniProtKB-KW"/>
</dbReference>
<reference evidence="21" key="1">
    <citation type="journal article" date="2020" name="Fungal Divers.">
        <title>Resolving the Mortierellaceae phylogeny through synthesis of multi-gene phylogenetics and phylogenomics.</title>
        <authorList>
            <person name="Vandepol N."/>
            <person name="Liber J."/>
            <person name="Desiro A."/>
            <person name="Na H."/>
            <person name="Kennedy M."/>
            <person name="Barry K."/>
            <person name="Grigoriev I.V."/>
            <person name="Miller A.N."/>
            <person name="O'Donnell K."/>
            <person name="Stajich J.E."/>
            <person name="Bonito G."/>
        </authorList>
    </citation>
    <scope>NUCLEOTIDE SEQUENCE</scope>
    <source>
        <strain evidence="21">KOD948</strain>
    </source>
</reference>
<evidence type="ECO:0000256" key="17">
    <source>
        <dbReference type="ARBA" id="ARBA00042373"/>
    </source>
</evidence>
<evidence type="ECO:0000256" key="3">
    <source>
        <dbReference type="ARBA" id="ARBA00004401"/>
    </source>
</evidence>
<dbReference type="EMBL" id="JAAAJA010000306">
    <property type="protein sequence ID" value="KAG0256294.1"/>
    <property type="molecule type" value="Genomic_DNA"/>
</dbReference>
<evidence type="ECO:0000313" key="21">
    <source>
        <dbReference type="EMBL" id="KAG0256294.1"/>
    </source>
</evidence>
<keyword evidence="12" id="KW-0325">Glycoprotein</keyword>
<dbReference type="InterPro" id="IPR017853">
    <property type="entry name" value="GH"/>
</dbReference>
<dbReference type="GO" id="GO:0042973">
    <property type="term" value="F:glucan endo-1,3-beta-D-glucosidase activity"/>
    <property type="evidence" value="ECO:0007669"/>
    <property type="project" value="UniProtKB-EC"/>
</dbReference>
<dbReference type="GO" id="GO:0009986">
    <property type="term" value="C:cell surface"/>
    <property type="evidence" value="ECO:0007669"/>
    <property type="project" value="TreeGrafter"/>
</dbReference>
<comment type="similarity">
    <text evidence="4 19">Belongs to the glycosyl hydrolase 17 family.</text>
</comment>
<gene>
    <name evidence="21" type="ORF">BG011_004635</name>
</gene>
<dbReference type="InterPro" id="IPR000490">
    <property type="entry name" value="Glyco_hydro_17"/>
</dbReference>
<evidence type="ECO:0000256" key="9">
    <source>
        <dbReference type="ARBA" id="ARBA00022729"/>
    </source>
</evidence>
<evidence type="ECO:0000256" key="6">
    <source>
        <dbReference type="ARBA" id="ARBA00022475"/>
    </source>
</evidence>
<evidence type="ECO:0000256" key="4">
    <source>
        <dbReference type="ARBA" id="ARBA00008773"/>
    </source>
</evidence>
<keyword evidence="8" id="KW-0964">Secreted</keyword>
<dbReference type="Proteomes" id="UP000726737">
    <property type="component" value="Unassembled WGS sequence"/>
</dbReference>
<keyword evidence="7" id="KW-0134">Cell wall</keyword>
<evidence type="ECO:0000256" key="14">
    <source>
        <dbReference type="ARBA" id="ARBA00023316"/>
    </source>
</evidence>
<dbReference type="PANTHER" id="PTHR16631:SF17">
    <property type="entry name" value="GLUCAN ENDO-1,3-BETA-GLUCOSIDASE BTGC"/>
    <property type="match status" value="1"/>
</dbReference>
<evidence type="ECO:0000256" key="15">
    <source>
        <dbReference type="ARBA" id="ARBA00023326"/>
    </source>
</evidence>
<keyword evidence="15" id="KW-0624">Polysaccharide degradation</keyword>
<protein>
    <recommendedName>
        <fullName evidence="5">glucan endo-1,3-beta-D-glucosidase</fullName>
        <ecNumber evidence="5">3.2.1.39</ecNumber>
    </recommendedName>
    <alternativeName>
        <fullName evidence="18">Endo-1,3-beta-glucanase btgC</fullName>
    </alternativeName>
    <alternativeName>
        <fullName evidence="17">Laminarinase btgC</fullName>
    </alternativeName>
</protein>